<feature type="transmembrane region" description="Helical" evidence="1">
    <location>
        <begin position="149"/>
        <end position="171"/>
    </location>
</feature>
<organism evidence="2 3">
    <name type="scientific">Anas platyrhynchos</name>
    <name type="common">Mallard</name>
    <name type="synonym">Anas boschas</name>
    <dbReference type="NCBI Taxonomy" id="8839"/>
    <lineage>
        <taxon>Eukaryota</taxon>
        <taxon>Metazoa</taxon>
        <taxon>Chordata</taxon>
        <taxon>Craniata</taxon>
        <taxon>Vertebrata</taxon>
        <taxon>Euteleostomi</taxon>
        <taxon>Archelosauria</taxon>
        <taxon>Archosauria</taxon>
        <taxon>Dinosauria</taxon>
        <taxon>Saurischia</taxon>
        <taxon>Theropoda</taxon>
        <taxon>Coelurosauria</taxon>
        <taxon>Aves</taxon>
        <taxon>Neognathae</taxon>
        <taxon>Galloanserae</taxon>
        <taxon>Anseriformes</taxon>
        <taxon>Anatidae</taxon>
        <taxon>Anatinae</taxon>
        <taxon>Anas</taxon>
    </lineage>
</organism>
<evidence type="ECO:0000256" key="1">
    <source>
        <dbReference type="SAM" id="Phobius"/>
    </source>
</evidence>
<name>R0LSS3_ANAPL</name>
<keyword evidence="1" id="KW-0812">Transmembrane</keyword>
<accession>R0LSS3</accession>
<evidence type="ECO:0000313" key="3">
    <source>
        <dbReference type="Proteomes" id="UP000296049"/>
    </source>
</evidence>
<sequence length="191" mass="20879">MQHKLLWEGLRGAVYTTMPLSAGSRHICVCTAEDDPIQFTSRFATLRFQWPTPGHCKISKRFPVLSSKQKCRCAWRCTVLEEERAGNFVQELGHIRICQGTFPIPGNMSTGESFEARFEKIDVTLKDPKSEVNVDCLLAENGASQVIDLGFGAFALLATIITAFGTGAVVANTSNAKRATEMTGCTLGAME</sequence>
<dbReference type="Proteomes" id="UP000296049">
    <property type="component" value="Unassembled WGS sequence"/>
</dbReference>
<keyword evidence="2" id="KW-0808">Transferase</keyword>
<dbReference type="AlphaFoldDB" id="R0LSS3"/>
<gene>
    <name evidence="2" type="ORF">Anapl_02284</name>
</gene>
<dbReference type="GO" id="GO:0016301">
    <property type="term" value="F:kinase activity"/>
    <property type="evidence" value="ECO:0007669"/>
    <property type="project" value="UniProtKB-KW"/>
</dbReference>
<keyword evidence="2" id="KW-0418">Kinase</keyword>
<evidence type="ECO:0000313" key="2">
    <source>
        <dbReference type="EMBL" id="EOB08804.1"/>
    </source>
</evidence>
<keyword evidence="3" id="KW-1185">Reference proteome</keyword>
<keyword evidence="1" id="KW-1133">Transmembrane helix</keyword>
<protein>
    <submittedName>
        <fullName evidence="2">Rho-associated protein kinase 1</fullName>
    </submittedName>
</protein>
<keyword evidence="1" id="KW-0472">Membrane</keyword>
<reference evidence="3" key="1">
    <citation type="journal article" date="2013" name="Nat. Genet.">
        <title>The duck genome and transcriptome provide insight into an avian influenza virus reservoir species.</title>
        <authorList>
            <person name="Huang Y."/>
            <person name="Li Y."/>
            <person name="Burt D.W."/>
            <person name="Chen H."/>
            <person name="Zhang Y."/>
            <person name="Qian W."/>
            <person name="Kim H."/>
            <person name="Gan S."/>
            <person name="Zhao Y."/>
            <person name="Li J."/>
            <person name="Yi K."/>
            <person name="Feng H."/>
            <person name="Zhu P."/>
            <person name="Li B."/>
            <person name="Liu Q."/>
            <person name="Fairley S."/>
            <person name="Magor K.E."/>
            <person name="Du Z."/>
            <person name="Hu X."/>
            <person name="Goodman L."/>
            <person name="Tafer H."/>
            <person name="Vignal A."/>
            <person name="Lee T."/>
            <person name="Kim K.W."/>
            <person name="Sheng Z."/>
            <person name="An Y."/>
            <person name="Searle S."/>
            <person name="Herrero J."/>
            <person name="Groenen M.A."/>
            <person name="Crooijmans R.P."/>
            <person name="Faraut T."/>
            <person name="Cai Q."/>
            <person name="Webster R.G."/>
            <person name="Aldridge J.R."/>
            <person name="Warren W.C."/>
            <person name="Bartschat S."/>
            <person name="Kehr S."/>
            <person name="Marz M."/>
            <person name="Stadler P.F."/>
            <person name="Smith J."/>
            <person name="Kraus R.H."/>
            <person name="Zhao Y."/>
            <person name="Ren L."/>
            <person name="Fei J."/>
            <person name="Morisson M."/>
            <person name="Kaiser P."/>
            <person name="Griffin D.K."/>
            <person name="Rao M."/>
            <person name="Pitel F."/>
            <person name="Wang J."/>
            <person name="Li N."/>
        </authorList>
    </citation>
    <scope>NUCLEOTIDE SEQUENCE [LARGE SCALE GENOMIC DNA]</scope>
</reference>
<dbReference type="EMBL" id="KB742418">
    <property type="protein sequence ID" value="EOB08804.1"/>
    <property type="molecule type" value="Genomic_DNA"/>
</dbReference>
<proteinExistence type="predicted"/>